<dbReference type="AlphaFoldDB" id="A0AAN9TWY1"/>
<evidence type="ECO:0000313" key="2">
    <source>
        <dbReference type="EMBL" id="KAK7605277.1"/>
    </source>
</evidence>
<dbReference type="PANTHER" id="PTHR15976">
    <property type="entry name" value="CONSTITUTIVE COACTIVATOR OF PEROXISOME PROLIFERATOR-ACTIVATED RECEPTOR GAMMA"/>
    <property type="match status" value="1"/>
</dbReference>
<evidence type="ECO:0000313" key="3">
    <source>
        <dbReference type="Proteomes" id="UP001367676"/>
    </source>
</evidence>
<evidence type="ECO:0000256" key="1">
    <source>
        <dbReference type="ARBA" id="ARBA00009495"/>
    </source>
</evidence>
<sequence length="545" mass="64049">MGVRGLMTFLEEYCPNGYSDIRIADLVEECRLATGRRQEIVVDGNACYSMWTDGLDWTIGLPVGEIKSRLKRFVDAFQGIGADLVFFFDGLTPWKKRNTWLKRREKSMEKMVYVYKNLLERTPFSDLPSNLYIPPNMTNFVTYVLKHELNCKVYVAVRECDEEIVDYVQENGNSIIFTHDTDFIVSYIHSYVLSAKHFNCDEMTTRMYDRRALNEYLNLRADQLPYLAILAANDLVDQQSVRPLHFRLTGRRFKKNVPYKILMKALAQYINYDLPWHVSSNNHMRIISSDMFGSRLQTPFLRMAYKSYFPKRRTQILLDKILIRAEELMQNVILPVTAWGILSAYIYESNPVLEDYRVEWNYWACATITRPLRERLYGILLFEKRNVSRPVVEWCAENWWSYRQSVLVYPQYPSAHHPGLLALWNENLADTHYGHKWALFLEAVSPNIEDIEGWMSLPDDFVISTAVCHYLFEEEYLTKNELRALLVTLVLYESYNSNNGRQMWDGTPYLRARQISVTFSRTYSLMFTLFASCGYPVHLSKVRMV</sequence>
<dbReference type="GO" id="GO:0005634">
    <property type="term" value="C:nucleus"/>
    <property type="evidence" value="ECO:0007669"/>
    <property type="project" value="TreeGrafter"/>
</dbReference>
<evidence type="ECO:0008006" key="4">
    <source>
        <dbReference type="Google" id="ProtNLM"/>
    </source>
</evidence>
<comment type="caution">
    <text evidence="2">The sequence shown here is derived from an EMBL/GenBank/DDBJ whole genome shotgun (WGS) entry which is preliminary data.</text>
</comment>
<organism evidence="2 3">
    <name type="scientific">Parthenolecanium corni</name>
    <dbReference type="NCBI Taxonomy" id="536013"/>
    <lineage>
        <taxon>Eukaryota</taxon>
        <taxon>Metazoa</taxon>
        <taxon>Ecdysozoa</taxon>
        <taxon>Arthropoda</taxon>
        <taxon>Hexapoda</taxon>
        <taxon>Insecta</taxon>
        <taxon>Pterygota</taxon>
        <taxon>Neoptera</taxon>
        <taxon>Paraneoptera</taxon>
        <taxon>Hemiptera</taxon>
        <taxon>Sternorrhyncha</taxon>
        <taxon>Coccoidea</taxon>
        <taxon>Coccidae</taxon>
        <taxon>Parthenolecanium</taxon>
    </lineage>
</organism>
<keyword evidence="3" id="KW-1185">Reference proteome</keyword>
<gene>
    <name evidence="2" type="ORF">V9T40_007135</name>
</gene>
<proteinExistence type="inferred from homology"/>
<accession>A0AAN9TWY1</accession>
<dbReference type="PANTHER" id="PTHR15976:SF17">
    <property type="entry name" value="CONSTITUTIVE COACTIVATOR OF PEROXISOME PROLIFERATOR-ACTIVATED RECEPTOR GAMMA"/>
    <property type="match status" value="1"/>
</dbReference>
<dbReference type="Proteomes" id="UP001367676">
    <property type="component" value="Unassembled WGS sequence"/>
</dbReference>
<dbReference type="InterPro" id="IPR029060">
    <property type="entry name" value="PIN-like_dom_sf"/>
</dbReference>
<protein>
    <recommendedName>
        <fullName evidence="4">Constitutive coactivator of peroxisome proliferator-activated receptor gamma</fullName>
    </recommendedName>
</protein>
<name>A0AAN9TWY1_9HEMI</name>
<dbReference type="SUPFAM" id="SSF88723">
    <property type="entry name" value="PIN domain-like"/>
    <property type="match status" value="1"/>
</dbReference>
<dbReference type="InterPro" id="IPR026784">
    <property type="entry name" value="Coact_PPARg"/>
</dbReference>
<dbReference type="EMBL" id="JBBCAQ010000002">
    <property type="protein sequence ID" value="KAK7605277.1"/>
    <property type="molecule type" value="Genomic_DNA"/>
</dbReference>
<reference evidence="2 3" key="1">
    <citation type="submission" date="2024-03" db="EMBL/GenBank/DDBJ databases">
        <title>Adaptation during the transition from Ophiocordyceps entomopathogen to insect associate is accompanied by gene loss and intensified selection.</title>
        <authorList>
            <person name="Ward C.M."/>
            <person name="Onetto C.A."/>
            <person name="Borneman A.R."/>
        </authorList>
    </citation>
    <scope>NUCLEOTIDE SEQUENCE [LARGE SCALE GENOMIC DNA]</scope>
    <source>
        <strain evidence="2">AWRI1</strain>
        <tissue evidence="2">Single Adult Female</tissue>
    </source>
</reference>
<comment type="similarity">
    <text evidence="1">Belongs to the constitutive coactivator of PPAR-gamma family.</text>
</comment>
<dbReference type="Gene3D" id="3.40.50.1010">
    <property type="entry name" value="5'-nuclease"/>
    <property type="match status" value="1"/>
</dbReference>